<organism evidence="1 2">
    <name type="scientific">Sphingomonas tabacisoli</name>
    <dbReference type="NCBI Taxonomy" id="2249466"/>
    <lineage>
        <taxon>Bacteria</taxon>
        <taxon>Pseudomonadati</taxon>
        <taxon>Pseudomonadota</taxon>
        <taxon>Alphaproteobacteria</taxon>
        <taxon>Sphingomonadales</taxon>
        <taxon>Sphingomonadaceae</taxon>
        <taxon>Sphingomonas</taxon>
    </lineage>
</organism>
<accession>A0ABW4HXA9</accession>
<keyword evidence="2" id="KW-1185">Reference proteome</keyword>
<sequence length="80" mass="9203">MPTVLRLAGYRFHFYSHEPNEPPHVHVDKGGCSLKVWLVPVAMAKNIGFRPHEISAIINMVRQHQPNLLEAWHGYFGSDR</sequence>
<name>A0ABW4HXA9_9SPHN</name>
<gene>
    <name evidence="1" type="ORF">ACFSCW_00550</name>
</gene>
<dbReference type="InterPro" id="IPR025427">
    <property type="entry name" value="DUF4160"/>
</dbReference>
<protein>
    <submittedName>
        <fullName evidence="1">DUF4160 domain-containing protein</fullName>
    </submittedName>
</protein>
<reference evidence="2" key="1">
    <citation type="journal article" date="2019" name="Int. J. Syst. Evol. Microbiol.">
        <title>The Global Catalogue of Microorganisms (GCM) 10K type strain sequencing project: providing services to taxonomists for standard genome sequencing and annotation.</title>
        <authorList>
            <consortium name="The Broad Institute Genomics Platform"/>
            <consortium name="The Broad Institute Genome Sequencing Center for Infectious Disease"/>
            <person name="Wu L."/>
            <person name="Ma J."/>
        </authorList>
    </citation>
    <scope>NUCLEOTIDE SEQUENCE [LARGE SCALE GENOMIC DNA]</scope>
    <source>
        <strain evidence="2">CGMCC 1.16275</strain>
    </source>
</reference>
<dbReference type="RefSeq" id="WP_380885813.1">
    <property type="nucleotide sequence ID" value="NZ_JBHUDY010000001.1"/>
</dbReference>
<evidence type="ECO:0000313" key="1">
    <source>
        <dbReference type="EMBL" id="MFD1610283.1"/>
    </source>
</evidence>
<evidence type="ECO:0000313" key="2">
    <source>
        <dbReference type="Proteomes" id="UP001597115"/>
    </source>
</evidence>
<proteinExistence type="predicted"/>
<comment type="caution">
    <text evidence="1">The sequence shown here is derived from an EMBL/GenBank/DDBJ whole genome shotgun (WGS) entry which is preliminary data.</text>
</comment>
<dbReference type="Proteomes" id="UP001597115">
    <property type="component" value="Unassembled WGS sequence"/>
</dbReference>
<dbReference type="EMBL" id="JBHUDY010000001">
    <property type="protein sequence ID" value="MFD1610283.1"/>
    <property type="molecule type" value="Genomic_DNA"/>
</dbReference>
<dbReference type="Pfam" id="PF13711">
    <property type="entry name" value="DUF4160"/>
    <property type="match status" value="1"/>
</dbReference>